<evidence type="ECO:0000313" key="1">
    <source>
        <dbReference type="EMBL" id="KAG6464906.1"/>
    </source>
</evidence>
<gene>
    <name evidence="1" type="ORF">O3G_MSEX014807</name>
</gene>
<dbReference type="Proteomes" id="UP000791440">
    <property type="component" value="Unassembled WGS sequence"/>
</dbReference>
<proteinExistence type="predicted"/>
<reference evidence="1" key="2">
    <citation type="submission" date="2020-12" db="EMBL/GenBank/DDBJ databases">
        <authorList>
            <person name="Kanost M."/>
        </authorList>
    </citation>
    <scope>NUCLEOTIDE SEQUENCE</scope>
</reference>
<organism evidence="1 2">
    <name type="scientific">Manduca sexta</name>
    <name type="common">Tobacco hawkmoth</name>
    <name type="synonym">Tobacco hornworm</name>
    <dbReference type="NCBI Taxonomy" id="7130"/>
    <lineage>
        <taxon>Eukaryota</taxon>
        <taxon>Metazoa</taxon>
        <taxon>Ecdysozoa</taxon>
        <taxon>Arthropoda</taxon>
        <taxon>Hexapoda</taxon>
        <taxon>Insecta</taxon>
        <taxon>Pterygota</taxon>
        <taxon>Neoptera</taxon>
        <taxon>Endopterygota</taxon>
        <taxon>Lepidoptera</taxon>
        <taxon>Glossata</taxon>
        <taxon>Ditrysia</taxon>
        <taxon>Bombycoidea</taxon>
        <taxon>Sphingidae</taxon>
        <taxon>Sphinginae</taxon>
        <taxon>Sphingini</taxon>
        <taxon>Manduca</taxon>
    </lineage>
</organism>
<reference evidence="1" key="1">
    <citation type="journal article" date="2016" name="Insect Biochem. Mol. Biol.">
        <title>Multifaceted biological insights from a draft genome sequence of the tobacco hornworm moth, Manduca sexta.</title>
        <authorList>
            <person name="Kanost M.R."/>
            <person name="Arrese E.L."/>
            <person name="Cao X."/>
            <person name="Chen Y.R."/>
            <person name="Chellapilla S."/>
            <person name="Goldsmith M.R."/>
            <person name="Grosse-Wilde E."/>
            <person name="Heckel D.G."/>
            <person name="Herndon N."/>
            <person name="Jiang H."/>
            <person name="Papanicolaou A."/>
            <person name="Qu J."/>
            <person name="Soulages J.L."/>
            <person name="Vogel H."/>
            <person name="Walters J."/>
            <person name="Waterhouse R.M."/>
            <person name="Ahn S.J."/>
            <person name="Almeida F.C."/>
            <person name="An C."/>
            <person name="Aqrawi P."/>
            <person name="Bretschneider A."/>
            <person name="Bryant W.B."/>
            <person name="Bucks S."/>
            <person name="Chao H."/>
            <person name="Chevignon G."/>
            <person name="Christen J.M."/>
            <person name="Clarke D.F."/>
            <person name="Dittmer N.T."/>
            <person name="Ferguson L.C.F."/>
            <person name="Garavelou S."/>
            <person name="Gordon K.H.J."/>
            <person name="Gunaratna R.T."/>
            <person name="Han Y."/>
            <person name="Hauser F."/>
            <person name="He Y."/>
            <person name="Heidel-Fischer H."/>
            <person name="Hirsh A."/>
            <person name="Hu Y."/>
            <person name="Jiang H."/>
            <person name="Kalra D."/>
            <person name="Klinner C."/>
            <person name="Konig C."/>
            <person name="Kovar C."/>
            <person name="Kroll A.R."/>
            <person name="Kuwar S.S."/>
            <person name="Lee S.L."/>
            <person name="Lehman R."/>
            <person name="Li K."/>
            <person name="Li Z."/>
            <person name="Liang H."/>
            <person name="Lovelace S."/>
            <person name="Lu Z."/>
            <person name="Mansfield J.H."/>
            <person name="McCulloch K.J."/>
            <person name="Mathew T."/>
            <person name="Morton B."/>
            <person name="Muzny D.M."/>
            <person name="Neunemann D."/>
            <person name="Ongeri F."/>
            <person name="Pauchet Y."/>
            <person name="Pu L.L."/>
            <person name="Pyrousis I."/>
            <person name="Rao X.J."/>
            <person name="Redding A."/>
            <person name="Roesel C."/>
            <person name="Sanchez-Gracia A."/>
            <person name="Schaack S."/>
            <person name="Shukla A."/>
            <person name="Tetreau G."/>
            <person name="Wang Y."/>
            <person name="Xiong G.H."/>
            <person name="Traut W."/>
            <person name="Walsh T.K."/>
            <person name="Worley K.C."/>
            <person name="Wu D."/>
            <person name="Wu W."/>
            <person name="Wu Y.Q."/>
            <person name="Zhang X."/>
            <person name="Zou Z."/>
            <person name="Zucker H."/>
            <person name="Briscoe A.D."/>
            <person name="Burmester T."/>
            <person name="Clem R.J."/>
            <person name="Feyereisen R."/>
            <person name="Grimmelikhuijzen C.J.P."/>
            <person name="Hamodrakas S.J."/>
            <person name="Hansson B.S."/>
            <person name="Huguet E."/>
            <person name="Jermiin L.S."/>
            <person name="Lan Q."/>
            <person name="Lehman H.K."/>
            <person name="Lorenzen M."/>
            <person name="Merzendorfer H."/>
            <person name="Michalopoulos I."/>
            <person name="Morton D.B."/>
            <person name="Muthukrishnan S."/>
            <person name="Oakeshott J.G."/>
            <person name="Palmer W."/>
            <person name="Park Y."/>
            <person name="Passarelli A.L."/>
            <person name="Rozas J."/>
            <person name="Schwartz L.M."/>
            <person name="Smith W."/>
            <person name="Southgate A."/>
            <person name="Vilcinskas A."/>
            <person name="Vogt R."/>
            <person name="Wang P."/>
            <person name="Werren J."/>
            <person name="Yu X.Q."/>
            <person name="Zhou J.J."/>
            <person name="Brown S.J."/>
            <person name="Scherer S.E."/>
            <person name="Richards S."/>
            <person name="Blissard G.W."/>
        </authorList>
    </citation>
    <scope>NUCLEOTIDE SEQUENCE</scope>
</reference>
<comment type="caution">
    <text evidence="1">The sequence shown here is derived from an EMBL/GenBank/DDBJ whole genome shotgun (WGS) entry which is preliminary data.</text>
</comment>
<dbReference type="AlphaFoldDB" id="A0A921ZWM8"/>
<keyword evidence="2" id="KW-1185">Reference proteome</keyword>
<dbReference type="EMBL" id="JH669290">
    <property type="protein sequence ID" value="KAG6464906.1"/>
    <property type="molecule type" value="Genomic_DNA"/>
</dbReference>
<accession>A0A921ZWM8</accession>
<name>A0A921ZWM8_MANSE</name>
<feature type="non-terminal residue" evidence="1">
    <location>
        <position position="81"/>
    </location>
</feature>
<evidence type="ECO:0000313" key="2">
    <source>
        <dbReference type="Proteomes" id="UP000791440"/>
    </source>
</evidence>
<protein>
    <submittedName>
        <fullName evidence="1">Uncharacterized protein</fullName>
    </submittedName>
</protein>
<sequence>MPIGRLEPYNLSNNNWDAYIRRVNQFIALNKIEDSLKVATLVTVVGAECYDLMCDLCAPSTPESNSYDQLVALVKEHLEPD</sequence>